<feature type="binding site" evidence="9">
    <location>
        <position position="109"/>
    </location>
    <ligand>
        <name>UDP-alpha-D-glucose</name>
        <dbReference type="ChEBI" id="CHEBI:58885"/>
    </ligand>
</feature>
<dbReference type="SUPFAM" id="SSF53448">
    <property type="entry name" value="Nucleotide-diphospho-sugar transferases"/>
    <property type="match status" value="1"/>
</dbReference>
<feature type="transmembrane region" description="Helical" evidence="11">
    <location>
        <begin position="20"/>
        <end position="39"/>
    </location>
</feature>
<feature type="transmembrane region" description="Helical" evidence="11">
    <location>
        <begin position="738"/>
        <end position="759"/>
    </location>
</feature>
<feature type="transmembrane region" description="Helical" evidence="11">
    <location>
        <begin position="675"/>
        <end position="699"/>
    </location>
</feature>
<keyword evidence="13" id="KW-1185">Reference proteome</keyword>
<dbReference type="STRING" id="81985.R0H5I4"/>
<reference evidence="13" key="1">
    <citation type="journal article" date="2013" name="Nat. Genet.">
        <title>The Capsella rubella genome and the genomic consequences of rapid mating system evolution.</title>
        <authorList>
            <person name="Slotte T."/>
            <person name="Hazzouri K.M."/>
            <person name="Agren J.A."/>
            <person name="Koenig D."/>
            <person name="Maumus F."/>
            <person name="Guo Y.L."/>
            <person name="Steige K."/>
            <person name="Platts A.E."/>
            <person name="Escobar J.S."/>
            <person name="Newman L.K."/>
            <person name="Wang W."/>
            <person name="Mandakova T."/>
            <person name="Vello E."/>
            <person name="Smith L.M."/>
            <person name="Henz S.R."/>
            <person name="Steffen J."/>
            <person name="Takuno S."/>
            <person name="Brandvain Y."/>
            <person name="Coop G."/>
            <person name="Andolfatto P."/>
            <person name="Hu T.T."/>
            <person name="Blanchette M."/>
            <person name="Clark R.M."/>
            <person name="Quesneville H."/>
            <person name="Nordborg M."/>
            <person name="Gaut B.S."/>
            <person name="Lysak M.A."/>
            <person name="Jenkins J."/>
            <person name="Grimwood J."/>
            <person name="Chapman J."/>
            <person name="Prochnik S."/>
            <person name="Shu S."/>
            <person name="Rokhsar D."/>
            <person name="Schmutz J."/>
            <person name="Weigel D."/>
            <person name="Wright S.I."/>
        </authorList>
    </citation>
    <scope>NUCLEOTIDE SEQUENCE [LARGE SCALE GENOMIC DNA]</scope>
    <source>
        <strain evidence="13">cv. Monte Gargano</strain>
    </source>
</reference>
<sequence length="761" mass="86146">MADSSSSLLPLCEKISHKSYVLRTVDLTILGLLFSLLSYRILHMSQYDNAWLVAFLCESIFLFIWLIIICVKWSPAEDKPYPNRLAERVHDHDLPLVDMFVPTADPVREPPIIVVNTVLSLLALDYPPNKLACYVSDDGCSPLTFFSLREASKFAKIWVPFCKKYNVRVRAPFRYFLNPLDLTDDSVFIKDWEMTKREYEKLCRKVEDATGDSHWLEDANDDFEAFSNAKPNDHSTIVKVVWENKAGVGDEKEVPHLVYVSREKRPNCLHHYKTGAMNYLLRVSGLMTNAPYMLNVDCDMYANEADVVRQAMCVFLQDSKQSNHHCAFVQFPQEFYNAYTIELSFLQSYIGRGIAGIQGPIYCGSGCFHTRRVMYGLSTDDLEDNGSLSLVATREFLAEESLVRKYGSSKELVKSVVHALQRKSNPQSNLTNFIEAAQEVGHCHYENQTSWGNLGWLYGSVGDDTNTSIGIHMRGWTSSFVSPNPPAFLGSMPSVGLETIVQQRRWATGVAEILFNKQSPFIGFRRKIKFRQRLAYFFVLVSLRSIPELIYSVLPAYCLLHNSTLFPKGPCLGITVTLVGMYCQYSLWQFMRLGFSLQSWYVSQSLWRIVATSSWLFSIQDIILKLLGISKIGFVIAKKTMPDTKQVYDESKPSQGEDDVPKSDFGKFEFDSSSLFIPGTFIILVNLAALAEFLVRLLWSSGRHGRDGSGFIEACGCVMVVLLFFPFLKGLFEHGKYGIPLSTISKAAFLTVLFVVLSLGE</sequence>
<dbReference type="GO" id="GO:0071555">
    <property type="term" value="P:cell wall organization"/>
    <property type="evidence" value="ECO:0007669"/>
    <property type="project" value="UniProtKB-KW"/>
</dbReference>
<dbReference type="KEGG" id="crb:17879510"/>
<keyword evidence="7" id="KW-0961">Cell wall biogenesis/degradation</keyword>
<name>R0H5I4_9BRAS</name>
<feature type="transmembrane region" description="Helical" evidence="11">
    <location>
        <begin position="711"/>
        <end position="732"/>
    </location>
</feature>
<keyword evidence="3" id="KW-0808">Transferase</keyword>
<dbReference type="eggNOG" id="ENOG502QTT0">
    <property type="taxonomic scope" value="Eukaryota"/>
</dbReference>
<accession>R0H5I4</accession>
<evidence type="ECO:0000256" key="1">
    <source>
        <dbReference type="ARBA" id="ARBA00004127"/>
    </source>
</evidence>
<feature type="binding site" evidence="9">
    <location>
        <position position="138"/>
    </location>
    <ligand>
        <name>UDP-alpha-D-glucose</name>
        <dbReference type="ChEBI" id="CHEBI:58885"/>
    </ligand>
</feature>
<feature type="transmembrane region" description="Helical" evidence="11">
    <location>
        <begin position="51"/>
        <end position="71"/>
    </location>
</feature>
<dbReference type="GO" id="GO:0016760">
    <property type="term" value="F:cellulose synthase (UDP-forming) activity"/>
    <property type="evidence" value="ECO:0007669"/>
    <property type="project" value="InterPro"/>
</dbReference>
<keyword evidence="5 11" id="KW-1133">Transmembrane helix</keyword>
<evidence type="ECO:0000256" key="11">
    <source>
        <dbReference type="SAM" id="Phobius"/>
    </source>
</evidence>
<comment type="subcellular location">
    <subcellularLocation>
        <location evidence="1">Endomembrane system</location>
        <topology evidence="1">Multi-pass membrane protein</topology>
    </subcellularLocation>
</comment>
<evidence type="ECO:0008006" key="14">
    <source>
        <dbReference type="Google" id="ProtNLM"/>
    </source>
</evidence>
<protein>
    <recommendedName>
        <fullName evidence="14">Glycosyltransferase 2-like domain-containing protein</fullName>
    </recommendedName>
</protein>
<keyword evidence="2" id="KW-0328">Glycosyltransferase</keyword>
<feature type="active site" evidence="8">
    <location>
        <position position="138"/>
    </location>
</feature>
<evidence type="ECO:0000256" key="8">
    <source>
        <dbReference type="PIRSR" id="PIRSR605150-1"/>
    </source>
</evidence>
<keyword evidence="4 11" id="KW-0812">Transmembrane</keyword>
<evidence type="ECO:0000256" key="5">
    <source>
        <dbReference type="ARBA" id="ARBA00022989"/>
    </source>
</evidence>
<organism evidence="12 13">
    <name type="scientific">Capsella rubella</name>
    <dbReference type="NCBI Taxonomy" id="81985"/>
    <lineage>
        <taxon>Eukaryota</taxon>
        <taxon>Viridiplantae</taxon>
        <taxon>Streptophyta</taxon>
        <taxon>Embryophyta</taxon>
        <taxon>Tracheophyta</taxon>
        <taxon>Spermatophyta</taxon>
        <taxon>Magnoliopsida</taxon>
        <taxon>eudicotyledons</taxon>
        <taxon>Gunneridae</taxon>
        <taxon>Pentapetalae</taxon>
        <taxon>rosids</taxon>
        <taxon>malvids</taxon>
        <taxon>Brassicales</taxon>
        <taxon>Brassicaceae</taxon>
        <taxon>Camelineae</taxon>
        <taxon>Capsella</taxon>
    </lineage>
</organism>
<keyword evidence="6 11" id="KW-0472">Membrane</keyword>
<dbReference type="OrthoDB" id="72851at2759"/>
<dbReference type="EMBL" id="KB870811">
    <property type="protein sequence ID" value="EOA18813.1"/>
    <property type="molecule type" value="Genomic_DNA"/>
</dbReference>
<gene>
    <name evidence="12" type="ORF">CARUB_v10007426mg</name>
</gene>
<evidence type="ECO:0000256" key="9">
    <source>
        <dbReference type="PIRSR" id="PIRSR605150-2"/>
    </source>
</evidence>
<evidence type="ECO:0000256" key="6">
    <source>
        <dbReference type="ARBA" id="ARBA00023136"/>
    </source>
</evidence>
<dbReference type="Gene3D" id="3.90.550.10">
    <property type="entry name" value="Spore Coat Polysaccharide Biosynthesis Protein SpsA, Chain A"/>
    <property type="match status" value="2"/>
</dbReference>
<evidence type="ECO:0000256" key="10">
    <source>
        <dbReference type="PIRSR" id="PIRSR605150-3"/>
    </source>
</evidence>
<proteinExistence type="predicted"/>
<dbReference type="PANTHER" id="PTHR13301">
    <property type="entry name" value="X-BOX TRANSCRIPTION FACTOR-RELATED"/>
    <property type="match status" value="1"/>
</dbReference>
<feature type="active site" evidence="8">
    <location>
        <position position="464"/>
    </location>
</feature>
<evidence type="ECO:0000313" key="12">
    <source>
        <dbReference type="EMBL" id="EOA18813.1"/>
    </source>
</evidence>
<dbReference type="AlphaFoldDB" id="R0H5I4"/>
<dbReference type="InterPro" id="IPR029044">
    <property type="entry name" value="Nucleotide-diphossugar_trans"/>
</dbReference>
<dbReference type="Pfam" id="PF03552">
    <property type="entry name" value="Cellulose_synt"/>
    <property type="match status" value="2"/>
</dbReference>
<dbReference type="InterPro" id="IPR005150">
    <property type="entry name" value="Cellulose_synth"/>
</dbReference>
<dbReference type="GO" id="GO:0030244">
    <property type="term" value="P:cellulose biosynthetic process"/>
    <property type="evidence" value="ECO:0007669"/>
    <property type="project" value="InterPro"/>
</dbReference>
<feature type="binding site" evidence="10">
    <location>
        <position position="273"/>
    </location>
    <ligand>
        <name>Mn(2+)</name>
        <dbReference type="ChEBI" id="CHEBI:29035"/>
    </ligand>
</feature>
<dbReference type="GO" id="GO:0016020">
    <property type="term" value="C:membrane"/>
    <property type="evidence" value="ECO:0007669"/>
    <property type="project" value="InterPro"/>
</dbReference>
<dbReference type="Proteomes" id="UP000029121">
    <property type="component" value="Unassembled WGS sequence"/>
</dbReference>
<evidence type="ECO:0000256" key="2">
    <source>
        <dbReference type="ARBA" id="ARBA00022676"/>
    </source>
</evidence>
<feature type="binding site" evidence="10">
    <location>
        <position position="297"/>
    </location>
    <ligand>
        <name>Mn(2+)</name>
        <dbReference type="ChEBI" id="CHEBI:29035"/>
    </ligand>
</feature>
<evidence type="ECO:0000256" key="7">
    <source>
        <dbReference type="ARBA" id="ARBA00023316"/>
    </source>
</evidence>
<evidence type="ECO:0000313" key="13">
    <source>
        <dbReference type="Proteomes" id="UP000029121"/>
    </source>
</evidence>
<dbReference type="GO" id="GO:0012505">
    <property type="term" value="C:endomembrane system"/>
    <property type="evidence" value="ECO:0007669"/>
    <property type="project" value="UniProtKB-SubCell"/>
</dbReference>
<evidence type="ECO:0000256" key="3">
    <source>
        <dbReference type="ARBA" id="ARBA00022679"/>
    </source>
</evidence>
<evidence type="ECO:0000256" key="4">
    <source>
        <dbReference type="ARBA" id="ARBA00022692"/>
    </source>
</evidence>